<dbReference type="HOGENOM" id="CLU_1405991_0_0_2"/>
<evidence type="ECO:0000313" key="1">
    <source>
        <dbReference type="EMBL" id="EHQ35981.1"/>
    </source>
</evidence>
<dbReference type="RefSeq" id="WP_004078043.1">
    <property type="nucleotide sequence ID" value="NZ_CM001436.1"/>
</dbReference>
<name>H1YXY2_9EURY</name>
<organism evidence="1 2">
    <name type="scientific">Methanoplanus limicola DSM 2279</name>
    <dbReference type="NCBI Taxonomy" id="937775"/>
    <lineage>
        <taxon>Archaea</taxon>
        <taxon>Methanobacteriati</taxon>
        <taxon>Methanobacteriota</taxon>
        <taxon>Stenosarchaea group</taxon>
        <taxon>Methanomicrobia</taxon>
        <taxon>Methanomicrobiales</taxon>
        <taxon>Methanomicrobiaceae</taxon>
        <taxon>Methanoplanus</taxon>
    </lineage>
</organism>
<dbReference type="OrthoDB" id="378877at2157"/>
<proteinExistence type="predicted"/>
<protein>
    <submittedName>
        <fullName evidence="1">Uncharacterized protein</fullName>
    </submittedName>
</protein>
<dbReference type="InterPro" id="IPR053860">
    <property type="entry name" value="DUF6932"/>
</dbReference>
<accession>H1YXY2</accession>
<reference evidence="1 2" key="1">
    <citation type="submission" date="2011-10" db="EMBL/GenBank/DDBJ databases">
        <title>The Improved High-Quality Draft genome of Methanoplanus limicola DSM 2279.</title>
        <authorList>
            <consortium name="US DOE Joint Genome Institute (JGI-PGF)"/>
            <person name="Lucas S."/>
            <person name="Copeland A."/>
            <person name="Lapidus A."/>
            <person name="Glavina del Rio T."/>
            <person name="Dalin E."/>
            <person name="Tice H."/>
            <person name="Bruce D."/>
            <person name="Goodwin L."/>
            <person name="Pitluck S."/>
            <person name="Peters L."/>
            <person name="Mikhailova N."/>
            <person name="Lu M."/>
            <person name="Kyrpides N."/>
            <person name="Mavromatis K."/>
            <person name="Ivanova N."/>
            <person name="Markowitz V."/>
            <person name="Cheng J.-F."/>
            <person name="Hugenholtz P."/>
            <person name="Woyke T."/>
            <person name="Wu D."/>
            <person name="Wirth R."/>
            <person name="Brambilla E.-M."/>
            <person name="Klenk H.-P."/>
            <person name="Eisen J.A."/>
        </authorList>
    </citation>
    <scope>NUCLEOTIDE SEQUENCE [LARGE SCALE GENOMIC DNA]</scope>
    <source>
        <strain evidence="1 2">DSM 2279</strain>
    </source>
</reference>
<gene>
    <name evidence="1" type="ORF">Metlim_1881</name>
</gene>
<dbReference type="Proteomes" id="UP000005741">
    <property type="component" value="Chromosome"/>
</dbReference>
<evidence type="ECO:0000313" key="2">
    <source>
        <dbReference type="Proteomes" id="UP000005741"/>
    </source>
</evidence>
<dbReference type="Pfam" id="PF22014">
    <property type="entry name" value="DUF6932"/>
    <property type="match status" value="1"/>
</dbReference>
<dbReference type="EMBL" id="CM001436">
    <property type="protein sequence ID" value="EHQ35981.1"/>
    <property type="molecule type" value="Genomic_DNA"/>
</dbReference>
<dbReference type="AlphaFoldDB" id="H1YXY2"/>
<keyword evidence="2" id="KW-1185">Reference proteome</keyword>
<sequence>MNKDVIPDWNIDGILPPINMADPTDFERSPYSISLTDLILRFANTKHRREIIKGFMNFRSDLHELGLNEGFQWIDGSFLENVEKTEGRNPNDIDLVTFFILPEETSQETLLSSNQDIFNSKRTKDEYNVDAYFVQLNSDGYEMLIRQITYWYSIWSHRRDGQWKGFIQIELSDKEDQIAMSNLDAMMKEEDSL</sequence>
<dbReference type="InParanoid" id="H1YXY2"/>
<dbReference type="STRING" id="937775.Metlim_1881"/>